<sequence>MEQKKSATGAQKNDPQKLKEACQQFEALFVNSMFKEMRKSVPTDGLLPPNGGQQMFQEMMDWEVAQKASATQGIGIAEALYRHLQGPVEDKKP</sequence>
<dbReference type="HOGENOM" id="CLU_155700_0_3_7"/>
<dbReference type="Proteomes" id="UP000035036">
    <property type="component" value="Chromosome"/>
</dbReference>
<evidence type="ECO:0000313" key="2">
    <source>
        <dbReference type="EMBL" id="AJF08079.1"/>
    </source>
</evidence>
<feature type="domain" description="Flagellar protein FlgJ N-terminal" evidence="1">
    <location>
        <begin position="35"/>
        <end position="82"/>
    </location>
</feature>
<protein>
    <recommendedName>
        <fullName evidence="1">Flagellar protein FlgJ N-terminal domain-containing protein</fullName>
    </recommendedName>
</protein>
<evidence type="ECO:0000313" key="3">
    <source>
        <dbReference type="Proteomes" id="UP000035036"/>
    </source>
</evidence>
<keyword evidence="3" id="KW-1185">Reference proteome</keyword>
<dbReference type="EMBL" id="CP010311">
    <property type="protein sequence ID" value="AJF08079.1"/>
    <property type="molecule type" value="Genomic_DNA"/>
</dbReference>
<accession>A0A0B5FTS0</accession>
<organism evidence="2 3">
    <name type="scientific">Geoalkalibacter subterraneus</name>
    <dbReference type="NCBI Taxonomy" id="483547"/>
    <lineage>
        <taxon>Bacteria</taxon>
        <taxon>Pseudomonadati</taxon>
        <taxon>Thermodesulfobacteriota</taxon>
        <taxon>Desulfuromonadia</taxon>
        <taxon>Desulfuromonadales</taxon>
        <taxon>Geoalkalibacteraceae</taxon>
        <taxon>Geoalkalibacter</taxon>
    </lineage>
</organism>
<reference evidence="2 3" key="1">
    <citation type="journal article" date="2015" name="Genome Announc.">
        <title>Genomes of Geoalkalibacter ferrihydriticus Z-0531T and Geoalkalibacter subterraneus Red1T, Two Haloalkaliphilic Metal-Reducing Deltaproteobacteria.</title>
        <authorList>
            <person name="Badalamenti J.P."/>
            <person name="Krajmalnik-Brown R."/>
            <person name="Torres C.I."/>
            <person name="Bond D.R."/>
        </authorList>
    </citation>
    <scope>NUCLEOTIDE SEQUENCE [LARGE SCALE GENOMIC DNA]</scope>
    <source>
        <strain evidence="2 3">Red1</strain>
    </source>
</reference>
<dbReference type="STRING" id="483547.GSUB_14870"/>
<evidence type="ECO:0000259" key="1">
    <source>
        <dbReference type="Pfam" id="PF10135"/>
    </source>
</evidence>
<proteinExistence type="predicted"/>
<dbReference type="KEGG" id="gsb:GSUB_14870"/>
<gene>
    <name evidence="2" type="ORF">GSUB_14870</name>
</gene>
<dbReference type="Pfam" id="PF10135">
    <property type="entry name" value="Rod-binding"/>
    <property type="match status" value="1"/>
</dbReference>
<dbReference type="InterPro" id="IPR019301">
    <property type="entry name" value="Flagellar_prot_FlgJ_N"/>
</dbReference>
<name>A0A0B5FTS0_9BACT</name>
<dbReference type="AlphaFoldDB" id="A0A0B5FTS0"/>